<feature type="compositionally biased region" description="Basic residues" evidence="1">
    <location>
        <begin position="1"/>
        <end position="11"/>
    </location>
</feature>
<comment type="caution">
    <text evidence="3">The sequence shown here is derived from an EMBL/GenBank/DDBJ whole genome shotgun (WGS) entry which is preliminary data.</text>
</comment>
<protein>
    <recommendedName>
        <fullName evidence="2">Anti-sigma factor NepR domain-containing protein</fullName>
    </recommendedName>
</protein>
<feature type="region of interest" description="Disordered" evidence="1">
    <location>
        <begin position="1"/>
        <end position="27"/>
    </location>
</feature>
<keyword evidence="4" id="KW-1185">Reference proteome</keyword>
<accession>A0A0E9MST9</accession>
<organism evidence="3 4">
    <name type="scientific">Sphingomonas changbaiensis NBRC 104936</name>
    <dbReference type="NCBI Taxonomy" id="1219043"/>
    <lineage>
        <taxon>Bacteria</taxon>
        <taxon>Pseudomonadati</taxon>
        <taxon>Pseudomonadota</taxon>
        <taxon>Alphaproteobacteria</taxon>
        <taxon>Sphingomonadales</taxon>
        <taxon>Sphingomonadaceae</taxon>
        <taxon>Sphingomonas</taxon>
    </lineage>
</organism>
<reference evidence="3 4" key="1">
    <citation type="submission" date="2015-04" db="EMBL/GenBank/DDBJ databases">
        <title>Whole genome shotgun sequence of Sphingomonas changbaiensis NBRC 104936.</title>
        <authorList>
            <person name="Katano-Makiyama Y."/>
            <person name="Hosoyama A."/>
            <person name="Hashimoto M."/>
            <person name="Noguchi M."/>
            <person name="Tsuchikane K."/>
            <person name="Ohji S."/>
            <person name="Yamazoe A."/>
            <person name="Ichikawa N."/>
            <person name="Kimura A."/>
            <person name="Fujita N."/>
        </authorList>
    </citation>
    <scope>NUCLEOTIDE SEQUENCE [LARGE SCALE GENOMIC DNA]</scope>
    <source>
        <strain evidence="3 4">NBRC 104936</strain>
    </source>
</reference>
<evidence type="ECO:0000256" key="1">
    <source>
        <dbReference type="SAM" id="MobiDB-lite"/>
    </source>
</evidence>
<dbReference type="Pfam" id="PF18557">
    <property type="entry name" value="NepR"/>
    <property type="match status" value="1"/>
</dbReference>
<proteinExistence type="predicted"/>
<feature type="domain" description="Anti-sigma factor NepR" evidence="2">
    <location>
        <begin position="26"/>
        <end position="54"/>
    </location>
</feature>
<evidence type="ECO:0000313" key="4">
    <source>
        <dbReference type="Proteomes" id="UP000033202"/>
    </source>
</evidence>
<dbReference type="STRING" id="1219043.SCH01S_52_00290"/>
<evidence type="ECO:0000259" key="2">
    <source>
        <dbReference type="Pfam" id="PF18557"/>
    </source>
</evidence>
<dbReference type="AlphaFoldDB" id="A0A0E9MST9"/>
<dbReference type="Proteomes" id="UP000033202">
    <property type="component" value="Unassembled WGS sequence"/>
</dbReference>
<evidence type="ECO:0000313" key="3">
    <source>
        <dbReference type="EMBL" id="GAO40847.1"/>
    </source>
</evidence>
<dbReference type="EMBL" id="BBWU01000052">
    <property type="protein sequence ID" value="GAO40847.1"/>
    <property type="molecule type" value="Genomic_DNA"/>
</dbReference>
<name>A0A0E9MST9_9SPHN</name>
<gene>
    <name evidence="3" type="ORF">SCH01S_52_00290</name>
</gene>
<sequence>MLVPNAKRKVERKAAKPKGGAQDSSVGQALRSVYEKAIGEDIPQEMLDLLGKLK</sequence>
<dbReference type="RefSeq" id="WP_245612288.1">
    <property type="nucleotide sequence ID" value="NZ_BBWU01000052.1"/>
</dbReference>
<dbReference type="InterPro" id="IPR041649">
    <property type="entry name" value="NepR"/>
</dbReference>